<proteinExistence type="predicted"/>
<evidence type="ECO:0000313" key="2">
    <source>
        <dbReference type="EMBL" id="GIX91319.1"/>
    </source>
</evidence>
<name>A0AAV4P5W3_CAEEX</name>
<feature type="region of interest" description="Disordered" evidence="1">
    <location>
        <begin position="37"/>
        <end position="99"/>
    </location>
</feature>
<dbReference type="EMBL" id="BPLR01021574">
    <property type="protein sequence ID" value="GIX91319.1"/>
    <property type="molecule type" value="Genomic_DNA"/>
</dbReference>
<accession>A0AAV4P5W3</accession>
<keyword evidence="3" id="KW-1185">Reference proteome</keyword>
<protein>
    <submittedName>
        <fullName evidence="2">Uncharacterized protein</fullName>
    </submittedName>
</protein>
<evidence type="ECO:0000256" key="1">
    <source>
        <dbReference type="SAM" id="MobiDB-lite"/>
    </source>
</evidence>
<reference evidence="2 3" key="1">
    <citation type="submission" date="2021-06" db="EMBL/GenBank/DDBJ databases">
        <title>Caerostris extrusa draft genome.</title>
        <authorList>
            <person name="Kono N."/>
            <person name="Arakawa K."/>
        </authorList>
    </citation>
    <scope>NUCLEOTIDE SEQUENCE [LARGE SCALE GENOMIC DNA]</scope>
</reference>
<evidence type="ECO:0000313" key="3">
    <source>
        <dbReference type="Proteomes" id="UP001054945"/>
    </source>
</evidence>
<organism evidence="2 3">
    <name type="scientific">Caerostris extrusa</name>
    <name type="common">Bark spider</name>
    <name type="synonym">Caerostris bankana</name>
    <dbReference type="NCBI Taxonomy" id="172846"/>
    <lineage>
        <taxon>Eukaryota</taxon>
        <taxon>Metazoa</taxon>
        <taxon>Ecdysozoa</taxon>
        <taxon>Arthropoda</taxon>
        <taxon>Chelicerata</taxon>
        <taxon>Arachnida</taxon>
        <taxon>Araneae</taxon>
        <taxon>Araneomorphae</taxon>
        <taxon>Entelegynae</taxon>
        <taxon>Araneoidea</taxon>
        <taxon>Araneidae</taxon>
        <taxon>Caerostris</taxon>
    </lineage>
</organism>
<dbReference type="Proteomes" id="UP001054945">
    <property type="component" value="Unassembled WGS sequence"/>
</dbReference>
<feature type="compositionally biased region" description="Low complexity" evidence="1">
    <location>
        <begin position="46"/>
        <end position="78"/>
    </location>
</feature>
<comment type="caution">
    <text evidence="2">The sequence shown here is derived from an EMBL/GenBank/DDBJ whole genome shotgun (WGS) entry which is preliminary data.</text>
</comment>
<dbReference type="AlphaFoldDB" id="A0AAV4P5W3"/>
<sequence length="120" mass="13049">MKVEKTVQFQVSCMGRRQWDDPMSYHGLLSTYVEQTTTHGCARSPATATRPTGSSGSPSSCARWQAAATTAATSSPTTSPTPRPPSRRRRTPTSREFPSLTVCNLNVIKKVHTPLGVRNS</sequence>
<gene>
    <name evidence="2" type="ORF">CEXT_274401</name>
</gene>